<evidence type="ECO:0000256" key="1">
    <source>
        <dbReference type="ARBA" id="ARBA00004496"/>
    </source>
</evidence>
<feature type="domain" description="YrdC-like" evidence="15">
    <location>
        <begin position="12"/>
        <end position="199"/>
    </location>
</feature>
<dbReference type="NCBIfam" id="TIGR00057">
    <property type="entry name" value="L-threonylcarbamoyladenylate synthase"/>
    <property type="match status" value="1"/>
</dbReference>
<dbReference type="InterPro" id="IPR050156">
    <property type="entry name" value="TC-AMP_synthase_SUA5"/>
</dbReference>
<dbReference type="AlphaFoldDB" id="A0A1E3W4H4"/>
<feature type="binding site" evidence="14">
    <location>
        <position position="57"/>
    </location>
    <ligand>
        <name>ATP</name>
        <dbReference type="ChEBI" id="CHEBI:30616"/>
    </ligand>
</feature>
<feature type="binding site" evidence="14">
    <location>
        <position position="117"/>
    </location>
    <ligand>
        <name>ATP</name>
        <dbReference type="ChEBI" id="CHEBI:30616"/>
    </ligand>
</feature>
<gene>
    <name evidence="16" type="ORF">AUC68_14045</name>
</gene>
<dbReference type="GO" id="GO:0061710">
    <property type="term" value="F:L-threonylcarbamoyladenylate synthase"/>
    <property type="evidence" value="ECO:0007669"/>
    <property type="project" value="UniProtKB-EC"/>
</dbReference>
<dbReference type="GO" id="GO:0005737">
    <property type="term" value="C:cytoplasm"/>
    <property type="evidence" value="ECO:0007669"/>
    <property type="project" value="UniProtKB-SubCell"/>
</dbReference>
<dbReference type="EMBL" id="LPWG01000004">
    <property type="protein sequence ID" value="ODS00703.1"/>
    <property type="molecule type" value="Genomic_DNA"/>
</dbReference>
<dbReference type="InterPro" id="IPR010923">
    <property type="entry name" value="T(6)A37_SUA5"/>
</dbReference>
<sequence length="320" mass="32642">MGRAMPVLPATDETIARAAAALAAGQIVAFPTETVYGLGANARDSSAVAKVFAAKERPRFNPLIVHVPDIATAETLAVLGTEARALASAFWPGPLTIVAPKRPESGISDLVTAGLDTIAVRVPGHPVAQSLLQTSGLPIAAPSANRSGRISPTEAAHVEAELGDIPALILDGGPCARGLESTVVSVAGTRPVLLRLGAVPRKEIEAVLGRPIALAEEDAPVASPGQLERHYAPQTPLRLDAATVEPGEALLAFGPDAPECEGPAINLSATGDLAEAATKLFAALRTLDESGARGIAAMPVPDEGLGEAINDRLRRAAKAG</sequence>
<evidence type="ECO:0000256" key="11">
    <source>
        <dbReference type="ARBA" id="ARBA00029774"/>
    </source>
</evidence>
<dbReference type="PROSITE" id="PS51163">
    <property type="entry name" value="YRDC"/>
    <property type="match status" value="1"/>
</dbReference>
<feature type="binding site" evidence="14">
    <location>
        <position position="121"/>
    </location>
    <ligand>
        <name>L-threonine</name>
        <dbReference type="ChEBI" id="CHEBI:57926"/>
    </ligand>
</feature>
<dbReference type="Pfam" id="PF01300">
    <property type="entry name" value="Sua5_yciO_yrdC"/>
    <property type="match status" value="1"/>
</dbReference>
<keyword evidence="6 13" id="KW-0808">Transferase</keyword>
<evidence type="ECO:0000256" key="2">
    <source>
        <dbReference type="ARBA" id="ARBA00007663"/>
    </source>
</evidence>
<dbReference type="InterPro" id="IPR005145">
    <property type="entry name" value="Sua5_C"/>
</dbReference>
<reference evidence="16 17" key="1">
    <citation type="journal article" date="2016" name="Environ. Microbiol.">
        <title>New Methyloceanibacter diversity from North Sea sediments includes methanotroph containing solely the soluble methane monooxygenase.</title>
        <authorList>
            <person name="Vekeman B."/>
            <person name="Kerckhof F.M."/>
            <person name="Cremers G."/>
            <person name="de Vos P."/>
            <person name="Vandamme P."/>
            <person name="Boon N."/>
            <person name="Op den Camp H.J."/>
            <person name="Heylen K."/>
        </authorList>
    </citation>
    <scope>NUCLEOTIDE SEQUENCE [LARGE SCALE GENOMIC DNA]</scope>
    <source>
        <strain evidence="16 17">R-67174</strain>
    </source>
</reference>
<evidence type="ECO:0000256" key="14">
    <source>
        <dbReference type="PIRSR" id="PIRSR004930-1"/>
    </source>
</evidence>
<dbReference type="OrthoDB" id="9814580at2"/>
<dbReference type="GO" id="GO:0003725">
    <property type="term" value="F:double-stranded RNA binding"/>
    <property type="evidence" value="ECO:0007669"/>
    <property type="project" value="UniProtKB-UniRule"/>
</dbReference>
<proteinExistence type="inferred from homology"/>
<feature type="binding site" evidence="14">
    <location>
        <position position="34"/>
    </location>
    <ligand>
        <name>L-threonine</name>
        <dbReference type="ChEBI" id="CHEBI:57926"/>
    </ligand>
</feature>
<evidence type="ECO:0000256" key="4">
    <source>
        <dbReference type="ARBA" id="ARBA00015492"/>
    </source>
</evidence>
<evidence type="ECO:0000259" key="15">
    <source>
        <dbReference type="PROSITE" id="PS51163"/>
    </source>
</evidence>
<feature type="binding site" evidence="14">
    <location>
        <position position="195"/>
    </location>
    <ligand>
        <name>ATP</name>
        <dbReference type="ChEBI" id="CHEBI:30616"/>
    </ligand>
</feature>
<evidence type="ECO:0000256" key="8">
    <source>
        <dbReference type="ARBA" id="ARBA00022695"/>
    </source>
</evidence>
<protein>
    <recommendedName>
        <fullName evidence="4 13">Threonylcarbamoyl-AMP synthase</fullName>
        <shortName evidence="13">TC-AMP synthase</shortName>
        <ecNumber evidence="3 13">2.7.7.87</ecNumber>
    </recommendedName>
    <alternativeName>
        <fullName evidence="11 13">L-threonylcarbamoyladenylate synthase</fullName>
    </alternativeName>
</protein>
<evidence type="ECO:0000256" key="13">
    <source>
        <dbReference type="PIRNR" id="PIRNR004930"/>
    </source>
</evidence>
<dbReference type="GO" id="GO:0008033">
    <property type="term" value="P:tRNA processing"/>
    <property type="evidence" value="ECO:0007669"/>
    <property type="project" value="UniProtKB-KW"/>
</dbReference>
<feature type="binding site" evidence="14">
    <location>
        <position position="151"/>
    </location>
    <ligand>
        <name>ATP</name>
        <dbReference type="ChEBI" id="CHEBI:30616"/>
    </ligand>
</feature>
<comment type="similarity">
    <text evidence="2 13">Belongs to the SUA5 family.</text>
</comment>
<evidence type="ECO:0000256" key="10">
    <source>
        <dbReference type="ARBA" id="ARBA00022840"/>
    </source>
</evidence>
<keyword evidence="10 13" id="KW-0067">ATP-binding</keyword>
<keyword evidence="17" id="KW-1185">Reference proteome</keyword>
<dbReference type="Proteomes" id="UP000094501">
    <property type="component" value="Unassembled WGS sequence"/>
</dbReference>
<keyword evidence="8 13" id="KW-0548">Nucleotidyltransferase</keyword>
<dbReference type="FunFam" id="3.90.870.10:FF:000009">
    <property type="entry name" value="Threonylcarbamoyl-AMP synthase, putative"/>
    <property type="match status" value="1"/>
</dbReference>
<comment type="subcellular location">
    <subcellularLocation>
        <location evidence="1 13">Cytoplasm</location>
    </subcellularLocation>
</comment>
<comment type="catalytic activity">
    <reaction evidence="12 13">
        <text>L-threonine + hydrogencarbonate + ATP = L-threonylcarbamoyladenylate + diphosphate + H2O</text>
        <dbReference type="Rhea" id="RHEA:36407"/>
        <dbReference type="ChEBI" id="CHEBI:15377"/>
        <dbReference type="ChEBI" id="CHEBI:17544"/>
        <dbReference type="ChEBI" id="CHEBI:30616"/>
        <dbReference type="ChEBI" id="CHEBI:33019"/>
        <dbReference type="ChEBI" id="CHEBI:57926"/>
        <dbReference type="ChEBI" id="CHEBI:73682"/>
        <dbReference type="EC" id="2.7.7.87"/>
    </reaction>
</comment>
<feature type="binding site" evidence="14">
    <location>
        <position position="143"/>
    </location>
    <ligand>
        <name>ATP</name>
        <dbReference type="ChEBI" id="CHEBI:30616"/>
    </ligand>
</feature>
<keyword evidence="7 13" id="KW-0819">tRNA processing</keyword>
<evidence type="ECO:0000256" key="5">
    <source>
        <dbReference type="ARBA" id="ARBA00022490"/>
    </source>
</evidence>
<feature type="binding site" evidence="14">
    <location>
        <position position="181"/>
    </location>
    <ligand>
        <name>L-threonine</name>
        <dbReference type="ChEBI" id="CHEBI:57926"/>
    </ligand>
</feature>
<dbReference type="Gene3D" id="3.40.50.11030">
    <property type="entry name" value="Threonylcarbamoyl-AMP synthase, C-terminal domain"/>
    <property type="match status" value="1"/>
</dbReference>
<dbReference type="Gene3D" id="3.90.870.10">
    <property type="entry name" value="DHBP synthase"/>
    <property type="match status" value="1"/>
</dbReference>
<dbReference type="EC" id="2.7.7.87" evidence="3 13"/>
<evidence type="ECO:0000256" key="6">
    <source>
        <dbReference type="ARBA" id="ARBA00022679"/>
    </source>
</evidence>
<dbReference type="GO" id="GO:0000049">
    <property type="term" value="F:tRNA binding"/>
    <property type="evidence" value="ECO:0007669"/>
    <property type="project" value="TreeGrafter"/>
</dbReference>
<comment type="caution">
    <text evidence="16">The sequence shown here is derived from an EMBL/GenBank/DDBJ whole genome shotgun (WGS) entry which is preliminary data.</text>
</comment>
<evidence type="ECO:0000256" key="3">
    <source>
        <dbReference type="ARBA" id="ARBA00012584"/>
    </source>
</evidence>
<dbReference type="InterPro" id="IPR017945">
    <property type="entry name" value="DHBP_synth_RibB-like_a/b_dom"/>
</dbReference>
<dbReference type="PANTHER" id="PTHR17490:SF16">
    <property type="entry name" value="THREONYLCARBAMOYL-AMP SYNTHASE"/>
    <property type="match status" value="1"/>
</dbReference>
<dbReference type="GO" id="GO:0005524">
    <property type="term" value="F:ATP binding"/>
    <property type="evidence" value="ECO:0007669"/>
    <property type="project" value="UniProtKB-UniRule"/>
</dbReference>
<dbReference type="PIRSF" id="PIRSF004930">
    <property type="entry name" value="Tln_factor_SUA5"/>
    <property type="match status" value="1"/>
</dbReference>
<feature type="binding site" evidence="14">
    <location>
        <position position="61"/>
    </location>
    <ligand>
        <name>ATP</name>
        <dbReference type="ChEBI" id="CHEBI:30616"/>
    </ligand>
</feature>
<dbReference type="PANTHER" id="PTHR17490">
    <property type="entry name" value="SUA5"/>
    <property type="match status" value="1"/>
</dbReference>
<keyword evidence="5 13" id="KW-0963">Cytoplasm</keyword>
<feature type="binding site" evidence="14">
    <location>
        <position position="66"/>
    </location>
    <ligand>
        <name>L-threonine</name>
        <dbReference type="ChEBI" id="CHEBI:57926"/>
    </ligand>
</feature>
<feature type="binding site" evidence="14">
    <location>
        <position position="231"/>
    </location>
    <ligand>
        <name>ATP</name>
        <dbReference type="ChEBI" id="CHEBI:30616"/>
    </ligand>
</feature>
<accession>A0A1E3W4H4</accession>
<dbReference type="InterPro" id="IPR038385">
    <property type="entry name" value="Sua5/YwlC_C"/>
</dbReference>
<name>A0A1E3W4H4_9HYPH</name>
<dbReference type="InterPro" id="IPR006070">
    <property type="entry name" value="Sua5-like_dom"/>
</dbReference>
<organism evidence="16 17">
    <name type="scientific">Methyloceanibacter methanicus</name>
    <dbReference type="NCBI Taxonomy" id="1774968"/>
    <lineage>
        <taxon>Bacteria</taxon>
        <taxon>Pseudomonadati</taxon>
        <taxon>Pseudomonadota</taxon>
        <taxon>Alphaproteobacteria</taxon>
        <taxon>Hyphomicrobiales</taxon>
        <taxon>Hyphomicrobiaceae</taxon>
        <taxon>Methyloceanibacter</taxon>
    </lineage>
</organism>
<keyword evidence="9 13" id="KW-0547">Nucleotide-binding</keyword>
<dbReference type="GO" id="GO:0006450">
    <property type="term" value="P:regulation of translational fidelity"/>
    <property type="evidence" value="ECO:0007669"/>
    <property type="project" value="TreeGrafter"/>
</dbReference>
<dbReference type="STRING" id="1774968.AUC68_14045"/>
<evidence type="ECO:0000256" key="12">
    <source>
        <dbReference type="ARBA" id="ARBA00048366"/>
    </source>
</evidence>
<feature type="binding site" evidence="14">
    <location>
        <position position="141"/>
    </location>
    <ligand>
        <name>L-threonine</name>
        <dbReference type="ChEBI" id="CHEBI:57926"/>
    </ligand>
</feature>
<evidence type="ECO:0000313" key="17">
    <source>
        <dbReference type="Proteomes" id="UP000094501"/>
    </source>
</evidence>
<evidence type="ECO:0000313" key="16">
    <source>
        <dbReference type="EMBL" id="ODS00703.1"/>
    </source>
</evidence>
<evidence type="ECO:0000256" key="7">
    <source>
        <dbReference type="ARBA" id="ARBA00022694"/>
    </source>
</evidence>
<dbReference type="SUPFAM" id="SSF55821">
    <property type="entry name" value="YrdC/RibB"/>
    <property type="match status" value="1"/>
</dbReference>
<comment type="function">
    <text evidence="13">Required for the formation of a threonylcarbamoyl group on adenosine at position 37 (t(6)A37) in tRNAs that read codons beginning with adenine.</text>
</comment>
<evidence type="ECO:0000256" key="9">
    <source>
        <dbReference type="ARBA" id="ARBA00022741"/>
    </source>
</evidence>
<dbReference type="Pfam" id="PF03481">
    <property type="entry name" value="Sua5_C"/>
    <property type="match status" value="1"/>
</dbReference>
<dbReference type="RefSeq" id="WP_069436293.1">
    <property type="nucleotide sequence ID" value="NZ_LPWG01000004.1"/>
</dbReference>